<dbReference type="InterPro" id="IPR028871">
    <property type="entry name" value="BlueCu_1_BS"/>
</dbReference>
<dbReference type="RefSeq" id="WP_109321775.1">
    <property type="nucleotide sequence ID" value="NZ_CP029346.1"/>
</dbReference>
<dbReference type="Pfam" id="PF06283">
    <property type="entry name" value="ThuA"/>
    <property type="match status" value="1"/>
</dbReference>
<dbReference type="SUPFAM" id="SSF50952">
    <property type="entry name" value="Soluble quinoprotein glucose dehydrogenase"/>
    <property type="match status" value="1"/>
</dbReference>
<dbReference type="InterPro" id="IPR029062">
    <property type="entry name" value="Class_I_gatase-like"/>
</dbReference>
<feature type="domain" description="Blue (type 1) copper" evidence="6">
    <location>
        <begin position="1100"/>
        <end position="1216"/>
    </location>
</feature>
<organism evidence="9 10">
    <name type="scientific">Aquirufa nivalisilvae</name>
    <dbReference type="NCBI Taxonomy" id="2516557"/>
    <lineage>
        <taxon>Bacteria</taxon>
        <taxon>Pseudomonadati</taxon>
        <taxon>Bacteroidota</taxon>
        <taxon>Cytophagia</taxon>
        <taxon>Cytophagales</taxon>
        <taxon>Flectobacillaceae</taxon>
        <taxon>Aquirufa</taxon>
    </lineage>
</organism>
<dbReference type="PROSITE" id="PS00196">
    <property type="entry name" value="COPPER_BLUE"/>
    <property type="match status" value="1"/>
</dbReference>
<dbReference type="InterPro" id="IPR016024">
    <property type="entry name" value="ARM-type_fold"/>
</dbReference>
<feature type="signal peptide" evidence="5">
    <location>
        <begin position="1"/>
        <end position="19"/>
    </location>
</feature>
<dbReference type="PANTHER" id="PTHR33546:SF1">
    <property type="entry name" value="LARGE, MULTIFUNCTIONAL SECRETED PROTEIN"/>
    <property type="match status" value="1"/>
</dbReference>
<dbReference type="SUPFAM" id="SSF48371">
    <property type="entry name" value="ARM repeat"/>
    <property type="match status" value="1"/>
</dbReference>
<dbReference type="InterPro" id="IPR029010">
    <property type="entry name" value="ThuA-like"/>
</dbReference>
<feature type="domain" description="ThuA-like" evidence="7">
    <location>
        <begin position="36"/>
        <end position="234"/>
    </location>
</feature>
<dbReference type="PANTHER" id="PTHR33546">
    <property type="entry name" value="LARGE, MULTIFUNCTIONAL SECRETED PROTEIN-RELATED"/>
    <property type="match status" value="1"/>
</dbReference>
<evidence type="ECO:0000256" key="4">
    <source>
        <dbReference type="ARBA" id="ARBA00023008"/>
    </source>
</evidence>
<dbReference type="SUPFAM" id="SSF52317">
    <property type="entry name" value="Class I glutamine amidotransferase-like"/>
    <property type="match status" value="1"/>
</dbReference>
<evidence type="ECO:0000313" key="10">
    <source>
        <dbReference type="Proteomes" id="UP000245468"/>
    </source>
</evidence>
<dbReference type="CDD" id="cd04233">
    <property type="entry name" value="Auracyanin"/>
    <property type="match status" value="1"/>
</dbReference>
<dbReference type="InterPro" id="IPR011989">
    <property type="entry name" value="ARM-like"/>
</dbReference>
<keyword evidence="3" id="KW-0249">Electron transport</keyword>
<dbReference type="Gene3D" id="1.25.10.10">
    <property type="entry name" value="Leucine-rich Repeat Variant"/>
    <property type="match status" value="1"/>
</dbReference>
<dbReference type="InterPro" id="IPR055557">
    <property type="entry name" value="DUF7133"/>
</dbReference>
<dbReference type="SUPFAM" id="SSF49503">
    <property type="entry name" value="Cupredoxins"/>
    <property type="match status" value="1"/>
</dbReference>
<dbReference type="Gene3D" id="2.60.40.10">
    <property type="entry name" value="Immunoglobulins"/>
    <property type="match status" value="1"/>
</dbReference>
<keyword evidence="10" id="KW-1185">Reference proteome</keyword>
<dbReference type="Gene3D" id="2.60.40.420">
    <property type="entry name" value="Cupredoxins - blue copper proteins"/>
    <property type="match status" value="1"/>
</dbReference>
<dbReference type="OrthoDB" id="9808161at2"/>
<dbReference type="GO" id="GO:0009055">
    <property type="term" value="F:electron transfer activity"/>
    <property type="evidence" value="ECO:0007669"/>
    <property type="project" value="InterPro"/>
</dbReference>
<dbReference type="Pfam" id="PF23500">
    <property type="entry name" value="DUF7133"/>
    <property type="match status" value="1"/>
</dbReference>
<evidence type="ECO:0000313" key="9">
    <source>
        <dbReference type="EMBL" id="AWL07995.1"/>
    </source>
</evidence>
<keyword evidence="5" id="KW-0732">Signal</keyword>
<dbReference type="EMBL" id="CP029346">
    <property type="protein sequence ID" value="AWL07995.1"/>
    <property type="molecule type" value="Genomic_DNA"/>
</dbReference>
<keyword evidence="4" id="KW-0186">Copper</keyword>
<evidence type="ECO:0000259" key="7">
    <source>
        <dbReference type="Pfam" id="PF06283"/>
    </source>
</evidence>
<evidence type="ECO:0000256" key="5">
    <source>
        <dbReference type="SAM" id="SignalP"/>
    </source>
</evidence>
<feature type="chain" id="PRO_5015713963" description="Dehydrogenase" evidence="5">
    <location>
        <begin position="20"/>
        <end position="1216"/>
    </location>
</feature>
<dbReference type="KEGG" id="psez:HME7025_00112"/>
<sequence>MKKFTCFLLLLAASFQLLAQNQKPRRLEMLFLGDRGHHKPLDRFPSLQSALGVKGINLTYTESLKDLNPSYLNKFDGLIIFANHDSIPKPQEKALLEYIGSGHGLVALHCASFCFRNSPEYVKMVGGQFWRHKMDSIQIQNVQPQHPVLKGFPGIKTVDETYLHSQLQADNNVIQSRIIGPEQAKDKPGQATEPYTWVRTYGKGNVFYTAYGHDERTWETTGFQTLVEQGILYAVGKDKATLLENLKLAPLSYREANLPNYEKRQGPQLQQLPLSPEESVKYIQIPVDFNLTVFAAEPDVMHPIAMAWDEKGRLFVLITKDYPNERKNTGGSDYILMCEDTNKDGKADKFTRFAEGLSIPTGMVFANGGLIISQAPHILFLKDTDGDDKADLKQELITGFGTGDTHAGPSNLHYGFDNWIWGSVGYSGFKGKVGNDSLNFGNAFFRFKPDGSKMEHVTNTSNNTWGFDFNEAGDAFGSTANNSHGWYIPIPNKYIWQAPYSFNGSKSTDTHKDMKPITKKVRQVDVFGGFTAAAGHNFYSARSFPKKYWNKIAFVSEPTGHVVHQNNLVKSGSDFNDVEAFNLLAGADEWVSPVFAQVGPDGAVWIADWYSFIIQHNPVPRGFANGTGNAYETDLRDYTHGRIYRVGWNQAPNYQPISLSANDPAACIKALSNNNLFWRLHAQRLLVERGKKDIVPALIALIANKKVDELGLNVGAIHALRTLEGLQALELPSVKAALSLALNHPSAAVRKNAVQVLPRTQAWSKVLIQKNVLNDKDTLVALHAVLASIEMPESPELNKAMDAKIAKEQNNRDRWLPEAFSAWTMTKGGQRMKDFIVTEGKRKPVATAEKVGKELNNPAVDGQSKGLDLVVTEVQIKGGQFKLRENASFVIRIKNKGDQALEKGKVLPVFLKIEGMGRRIDMESFTFTDGVAPGETVSVTKNTNGPWTGNFGWSADVAGSYSMEIQIDKTGALPESVRNNNTYRKALEVSGPSSLNVYMMEKVFRGGASTWSGDELVNALKSIEIIESPAFGAALKGASATWNARKDPKLSAENLAYFKKIGTTIRPSDFDYYERLATTWKIEIANNASSANVVRKVIKTVKEAMQFDIREFSVPAGANVEIIFENIDAMQHNLVIGQMGSQEKIGLAADKMITAADGAQKNYIPNIPEVIAYTALVDPDGRAKLVFKAPTTKGNYPYLCTFPGHWRIMNGVMKVE</sequence>
<keyword evidence="2" id="KW-0479">Metal-binding</keyword>
<name>A0A2S2DRI3_9BACT</name>
<dbReference type="Pfam" id="PF00127">
    <property type="entry name" value="Copper-bind"/>
    <property type="match status" value="1"/>
</dbReference>
<accession>A0A2S2DRI3</accession>
<dbReference type="InterPro" id="IPR013783">
    <property type="entry name" value="Ig-like_fold"/>
</dbReference>
<keyword evidence="1" id="KW-0813">Transport</keyword>
<dbReference type="GO" id="GO:0005507">
    <property type="term" value="F:copper ion binding"/>
    <property type="evidence" value="ECO:0007669"/>
    <property type="project" value="InterPro"/>
</dbReference>
<proteinExistence type="predicted"/>
<evidence type="ECO:0000256" key="3">
    <source>
        <dbReference type="ARBA" id="ARBA00022982"/>
    </source>
</evidence>
<evidence type="ECO:0008006" key="11">
    <source>
        <dbReference type="Google" id="ProtNLM"/>
    </source>
</evidence>
<reference evidence="10" key="1">
    <citation type="submission" date="2018-05" db="EMBL/GenBank/DDBJ databases">
        <title>Pseudarcicella sp. HME7025 Genome sequencing and assembly.</title>
        <authorList>
            <person name="Kim H."/>
            <person name="Kang H."/>
            <person name="Joh K."/>
        </authorList>
    </citation>
    <scope>NUCLEOTIDE SEQUENCE [LARGE SCALE GENOMIC DNA]</scope>
    <source>
        <strain evidence="10">HME7025</strain>
    </source>
</reference>
<evidence type="ECO:0000256" key="2">
    <source>
        <dbReference type="ARBA" id="ARBA00022723"/>
    </source>
</evidence>
<dbReference type="AlphaFoldDB" id="A0A2S2DRI3"/>
<dbReference type="Gene3D" id="3.40.50.880">
    <property type="match status" value="1"/>
</dbReference>
<evidence type="ECO:0000256" key="1">
    <source>
        <dbReference type="ARBA" id="ARBA00022448"/>
    </source>
</evidence>
<dbReference type="InterPro" id="IPR011041">
    <property type="entry name" value="Quinoprot_gluc/sorb_DH_b-prop"/>
</dbReference>
<dbReference type="NCBIfam" id="TIGR02604">
    <property type="entry name" value="Piru_Ver_Nterm"/>
    <property type="match status" value="1"/>
</dbReference>
<evidence type="ECO:0000259" key="8">
    <source>
        <dbReference type="Pfam" id="PF23500"/>
    </source>
</evidence>
<dbReference type="InterPro" id="IPR008972">
    <property type="entry name" value="Cupredoxin"/>
</dbReference>
<dbReference type="InterPro" id="IPR013428">
    <property type="entry name" value="Membrane-bound_put_N"/>
</dbReference>
<dbReference type="Proteomes" id="UP000245468">
    <property type="component" value="Chromosome"/>
</dbReference>
<protein>
    <recommendedName>
        <fullName evidence="11">Dehydrogenase</fullName>
    </recommendedName>
</protein>
<dbReference type="InterPro" id="IPR000923">
    <property type="entry name" value="BlueCu_1"/>
</dbReference>
<gene>
    <name evidence="9" type="ORF">HME7025_00112</name>
</gene>
<evidence type="ECO:0000259" key="6">
    <source>
        <dbReference type="Pfam" id="PF00127"/>
    </source>
</evidence>
<feature type="domain" description="DUF7133" evidence="8">
    <location>
        <begin position="275"/>
        <end position="647"/>
    </location>
</feature>